<dbReference type="Gene3D" id="3.40.50.720">
    <property type="entry name" value="NAD(P)-binding Rossmann-like Domain"/>
    <property type="match status" value="1"/>
</dbReference>
<dbReference type="RefSeq" id="WP_259315569.1">
    <property type="nucleotide sequence ID" value="NZ_CP087164.1"/>
</dbReference>
<dbReference type="Pfam" id="PF13561">
    <property type="entry name" value="adh_short_C2"/>
    <property type="match status" value="1"/>
</dbReference>
<sequence>MARATPHPAVLELFSVVDRGIVVTGAASGIGRAIARGVAAAGARVLAVDVDEQGLAETAAAADGTLVTHRADVADEEQVAGLFEVADRELGVLDVVFSNAGIAGPVAAVEDISLADWRRVGAVNLDAGFLIARETVRRLKAAGRPGKLVYTASVWGVVGTSTPLSPYAASKGGVVNLIRQLAVELAPHGITVNGFAPAGVVTNIADGFYEDDEAVKGLVAEIPNGRLVGADEVLGTAIFLASRASDHMTGHTLALDGGYLAR</sequence>
<accession>A0A9E6XWS2</accession>
<gene>
    <name evidence="3" type="primary">bacC_8</name>
    <name evidence="3" type="ORF">DSM104329_02286</name>
</gene>
<evidence type="ECO:0000256" key="1">
    <source>
        <dbReference type="ARBA" id="ARBA00006484"/>
    </source>
</evidence>
<keyword evidence="2 3" id="KW-0560">Oxidoreductase</keyword>
<dbReference type="GO" id="GO:0016491">
    <property type="term" value="F:oxidoreductase activity"/>
    <property type="evidence" value="ECO:0007669"/>
    <property type="project" value="UniProtKB-KW"/>
</dbReference>
<dbReference type="AlphaFoldDB" id="A0A9E6XWS2"/>
<evidence type="ECO:0000256" key="2">
    <source>
        <dbReference type="ARBA" id="ARBA00023002"/>
    </source>
</evidence>
<dbReference type="SUPFAM" id="SSF51735">
    <property type="entry name" value="NAD(P)-binding Rossmann-fold domains"/>
    <property type="match status" value="1"/>
</dbReference>
<keyword evidence="4" id="KW-1185">Reference proteome</keyword>
<evidence type="ECO:0000313" key="3">
    <source>
        <dbReference type="EMBL" id="UGS35889.1"/>
    </source>
</evidence>
<dbReference type="Proteomes" id="UP001162834">
    <property type="component" value="Chromosome"/>
</dbReference>
<dbReference type="EC" id="1.1.1.385" evidence="3"/>
<dbReference type="PRINTS" id="PR00080">
    <property type="entry name" value="SDRFAMILY"/>
</dbReference>
<dbReference type="PROSITE" id="PS00061">
    <property type="entry name" value="ADH_SHORT"/>
    <property type="match status" value="1"/>
</dbReference>
<name>A0A9E6XWS2_9ACTN</name>
<dbReference type="PRINTS" id="PR00081">
    <property type="entry name" value="GDHRDH"/>
</dbReference>
<protein>
    <submittedName>
        <fullName evidence="3">Dihydroanticapsin 7-dehydrogenase</fullName>
        <ecNumber evidence="3">1.1.1.385</ecNumber>
    </submittedName>
</protein>
<dbReference type="EMBL" id="CP087164">
    <property type="protein sequence ID" value="UGS35889.1"/>
    <property type="molecule type" value="Genomic_DNA"/>
</dbReference>
<dbReference type="InterPro" id="IPR036291">
    <property type="entry name" value="NAD(P)-bd_dom_sf"/>
</dbReference>
<dbReference type="FunFam" id="3.40.50.720:FF:000084">
    <property type="entry name" value="Short-chain dehydrogenase reductase"/>
    <property type="match status" value="1"/>
</dbReference>
<dbReference type="InterPro" id="IPR002347">
    <property type="entry name" value="SDR_fam"/>
</dbReference>
<dbReference type="PANTHER" id="PTHR43669">
    <property type="entry name" value="5-KETO-D-GLUCONATE 5-REDUCTASE"/>
    <property type="match status" value="1"/>
</dbReference>
<dbReference type="KEGG" id="sbae:DSM104329_02286"/>
<reference evidence="3" key="1">
    <citation type="journal article" date="2022" name="Int. J. Syst. Evol. Microbiol.">
        <title>Pseudomonas aegrilactucae sp. nov. and Pseudomonas morbosilactucae sp. nov., pathogens causing bacterial rot of lettuce in Japan.</title>
        <authorList>
            <person name="Sawada H."/>
            <person name="Fujikawa T."/>
            <person name="Satou M."/>
        </authorList>
    </citation>
    <scope>NUCLEOTIDE SEQUENCE</scope>
    <source>
        <strain evidence="3">0166_1</strain>
    </source>
</reference>
<proteinExistence type="inferred from homology"/>
<organism evidence="3 4">
    <name type="scientific">Capillimicrobium parvum</name>
    <dbReference type="NCBI Taxonomy" id="2884022"/>
    <lineage>
        <taxon>Bacteria</taxon>
        <taxon>Bacillati</taxon>
        <taxon>Actinomycetota</taxon>
        <taxon>Thermoleophilia</taxon>
        <taxon>Solirubrobacterales</taxon>
        <taxon>Capillimicrobiaceae</taxon>
        <taxon>Capillimicrobium</taxon>
    </lineage>
</organism>
<dbReference type="PANTHER" id="PTHR43669:SF3">
    <property type="entry name" value="ALCOHOL DEHYDROGENASE, PUTATIVE (AFU_ORTHOLOGUE AFUA_3G03445)-RELATED"/>
    <property type="match status" value="1"/>
</dbReference>
<comment type="similarity">
    <text evidence="1">Belongs to the short-chain dehydrogenases/reductases (SDR) family.</text>
</comment>
<evidence type="ECO:0000313" key="4">
    <source>
        <dbReference type="Proteomes" id="UP001162834"/>
    </source>
</evidence>
<dbReference type="InterPro" id="IPR020904">
    <property type="entry name" value="Sc_DH/Rdtase_CS"/>
</dbReference>